<proteinExistence type="predicted"/>
<name>A0AAD5XC60_9FUNG</name>
<dbReference type="CDD" id="cd04096">
    <property type="entry name" value="eEF2_snRNP_like_C"/>
    <property type="match status" value="1"/>
</dbReference>
<dbReference type="SUPFAM" id="SSF54211">
    <property type="entry name" value="Ribosomal protein S5 domain 2-like"/>
    <property type="match status" value="1"/>
</dbReference>
<keyword evidence="14" id="KW-1185">Reference proteome</keyword>
<dbReference type="InterPro" id="IPR029058">
    <property type="entry name" value="AB_hydrolase_fold"/>
</dbReference>
<dbReference type="GO" id="GO:0005829">
    <property type="term" value="C:cytosol"/>
    <property type="evidence" value="ECO:0007669"/>
    <property type="project" value="TreeGrafter"/>
</dbReference>
<dbReference type="SMART" id="SM00838">
    <property type="entry name" value="EFG_C"/>
    <property type="match status" value="1"/>
</dbReference>
<dbReference type="InterPro" id="IPR005517">
    <property type="entry name" value="Transl_elong_EFG/EF2_IV"/>
</dbReference>
<dbReference type="GO" id="GO:1990904">
    <property type="term" value="C:ribonucleoprotein complex"/>
    <property type="evidence" value="ECO:0007669"/>
    <property type="project" value="TreeGrafter"/>
</dbReference>
<dbReference type="FunFam" id="3.30.70.240:FF:000006">
    <property type="entry name" value="Elongation factor like GTPase 1"/>
    <property type="match status" value="1"/>
</dbReference>
<keyword evidence="7" id="KW-0342">GTP-binding</keyword>
<dbReference type="GO" id="GO:0005525">
    <property type="term" value="F:GTP binding"/>
    <property type="evidence" value="ECO:0007669"/>
    <property type="project" value="UniProtKB-KW"/>
</dbReference>
<dbReference type="Gene3D" id="3.30.70.870">
    <property type="entry name" value="Elongation Factor G (Translational Gtpase), domain 3"/>
    <property type="match status" value="1"/>
</dbReference>
<gene>
    <name evidence="13" type="primary">RIA1</name>
    <name evidence="13" type="ORF">HK100_000961</name>
</gene>
<evidence type="ECO:0000256" key="10">
    <source>
        <dbReference type="ARBA" id="ARBA00068031"/>
    </source>
</evidence>
<dbReference type="PANTHER" id="PTHR42908">
    <property type="entry name" value="TRANSLATION ELONGATION FACTOR-RELATED"/>
    <property type="match status" value="1"/>
</dbReference>
<evidence type="ECO:0000256" key="8">
    <source>
        <dbReference type="ARBA" id="ARBA00024731"/>
    </source>
</evidence>
<evidence type="ECO:0000256" key="3">
    <source>
        <dbReference type="ARBA" id="ARBA00022490"/>
    </source>
</evidence>
<evidence type="ECO:0000256" key="1">
    <source>
        <dbReference type="ARBA" id="ARBA00004496"/>
    </source>
</evidence>
<dbReference type="InterPro" id="IPR000795">
    <property type="entry name" value="T_Tr_GTP-bd_dom"/>
</dbReference>
<dbReference type="Gene3D" id="3.30.70.240">
    <property type="match status" value="1"/>
</dbReference>
<dbReference type="GO" id="GO:0006629">
    <property type="term" value="P:lipid metabolic process"/>
    <property type="evidence" value="ECO:0007669"/>
    <property type="project" value="InterPro"/>
</dbReference>
<dbReference type="CDD" id="cd16268">
    <property type="entry name" value="EF2_II"/>
    <property type="match status" value="1"/>
</dbReference>
<dbReference type="InterPro" id="IPR006693">
    <property type="entry name" value="AB_hydrolase_lipase"/>
</dbReference>
<dbReference type="GO" id="GO:0043022">
    <property type="term" value="F:ribosome binding"/>
    <property type="evidence" value="ECO:0007669"/>
    <property type="project" value="TreeGrafter"/>
</dbReference>
<evidence type="ECO:0000313" key="13">
    <source>
        <dbReference type="EMBL" id="KAJ3116862.1"/>
    </source>
</evidence>
<comment type="caution">
    <text evidence="13">The sequence shown here is derived from an EMBL/GenBank/DDBJ whole genome shotgun (WGS) entry which is preliminary data.</text>
</comment>
<dbReference type="CDD" id="cd16261">
    <property type="entry name" value="EF2_snRNP_III"/>
    <property type="match status" value="1"/>
</dbReference>
<evidence type="ECO:0000256" key="5">
    <source>
        <dbReference type="ARBA" id="ARBA00022741"/>
    </source>
</evidence>
<evidence type="ECO:0000256" key="4">
    <source>
        <dbReference type="ARBA" id="ARBA00022517"/>
    </source>
</evidence>
<comment type="function">
    <text evidence="8">Catalyzes the GTP-dependent ribosomal translocation step during translation elongation. During this step, the ribosome changes from the pre-translocational (PRE) to the post-translocational (POST) state as the newly formed A-site-bound peptidyl-tRNA and P-site-bound deacylated tRNA move to the P and E sites, respectively. Catalyzes the coordinated movement of the two tRNA molecules, the mRNA and conformational changes in the ribosome.</text>
</comment>
<dbReference type="InterPro" id="IPR000640">
    <property type="entry name" value="EFG_V-like"/>
</dbReference>
<dbReference type="PRINTS" id="PR00315">
    <property type="entry name" value="ELONGATNFCT"/>
</dbReference>
<dbReference type="InterPro" id="IPR009000">
    <property type="entry name" value="Transl_B-barrel_sf"/>
</dbReference>
<evidence type="ECO:0000256" key="2">
    <source>
        <dbReference type="ARBA" id="ARBA00017891"/>
    </source>
</evidence>
<dbReference type="Pfam" id="PF03764">
    <property type="entry name" value="EFG_IV"/>
    <property type="match status" value="1"/>
</dbReference>
<dbReference type="CDD" id="cd01681">
    <property type="entry name" value="aeEF2_snRNP_like_IV"/>
    <property type="match status" value="1"/>
</dbReference>
<dbReference type="InterPro" id="IPR014721">
    <property type="entry name" value="Ribsml_uS5_D2-typ_fold_subgr"/>
</dbReference>
<keyword evidence="4" id="KW-0690">Ribosome biogenesis</keyword>
<dbReference type="Gene3D" id="3.30.230.10">
    <property type="match status" value="1"/>
</dbReference>
<dbReference type="SUPFAM" id="SSF54980">
    <property type="entry name" value="EF-G C-terminal domain-like"/>
    <property type="match status" value="2"/>
</dbReference>
<sequence length="1679" mass="186143">MDAIRKQLKVLQSCPQNVRNICILAHVDHGKTTLSDSLLAANGIISSKLAGKVRYLDSREDEIERGITMKASGVSLLVNIRDCASSTATSISTSTNEFLVNLIDSPGHVDFASEVSTASRLCDGCLVLVDAVEGVCTQTHTVLRQALSENIKPILVINKIDRLIQQLKMSPHEAYSHMSMILQEVNAIVGTFHMENLIADDAKAYEEAVKKQQAAVFEQTGSQDVSRAVDEWILEDRDDEHLYFSPEKGNVVFASAIDGWAFRIDHFAALYTSKLGVKESSLKKVLWGDFYLDPKTKRAIGPKGLKGRLLKPFFVQFILDNLWAVYDAVENDREKLEKIVKVLNLKIPPRDLKSKDPKPVLQTVMNHWLPLASTILKATVEIIPSPVEASKIRIPLLLKTLAPLSPLSGGSNQFSEEESAMIACDASSQHTIAYVSKMFAVPADVIESSLKTAVGGVVGSTSDRVQLSSEDVREQRRLAVVAERAARKKAVLENGGALGVEAGEAQVVKERESDDIKPMDIGAVAAAAVAAQAAIVEARVEEKDKLVSETLIGFARCYSGTVKIGQKLHVLGPKYHPSKPQLFRTEFTVAKLYMMMGRELQELDEVPAGNVFGIGGLEGHVLKSGTLSSSTHVRSFGSVNGDAPILRVALEPSNPVVTGNMNKLVEGLRLLNQADPCVEVVLQETGEHVIITAGALHLESLKIETLNNDLRERFAKIDIQVSEPIVPFRETISTTPALQNLQKIDSEHAEDDTLPTGTIISSIAGNLASIRIRAVPLPKCVLSFLESNARRLKSLSEVDQIGAEQLKARESFIVDLEGILLGAKKESDIVDKHIWDKLGKRILSFGPKEIGPNILFGIRGSDASLWIKNISSGKIRQKKDTDSDLLPISQEKTEIVEDAADDTENVKSATSRFQTAKDYEGSVVVGFQLAMQAGPLCNEPLMGVAIFIEDFQVNLQDADNRQIGLLPGQIMAMTRDACRQAFLKWSPRLALAMYSCDLQAPSEVLGKVYAVLNKRHGRILSEEIKDGTPFFQIKSLLPVIESFGFSDDIRKRTAGTASPQLIFSGFEVLDIDPFWVPTTQEELEDLGEKADRENVAKRYMEGTIFWKMKADSAVGIGDVTSITNNNFVVLGRNSQHISFAETRSQMNKAGITAEIWPRLVPINFFLPLTQTIAHVASSLIMAVLVLISFVQDISTLIERYFPAFYYLFPQPPERKLPSPTTGITDEQNRILAHSHVRKFHRELVNPRVIMRRNSLQHLKQETPIIPQEEFHNDVEVVDDNVTALKSVRGAPPSFLKRIASIVAVPSSHVSAIINGKTKIKNKADNRIPKMNTRAYIEAAGYKCQTYSVTTNDGFVLQLDRILPGSKTPAELVPQSLKPPVILMHGLFQSGGVWVTSGQKSFAFYLVENNYDVWVANNRVCCFEAPTQHISLSASDPEFWNWSLDELAQYDIPAIIEGVRRFTGWSKVGYVGHSQGNAQMFLALSLNPLLNEKLSVFIALAPAVYIGPLLDAFPLDLLINLDEWWFRAIFGVNQFLPAMSDTNWDINNKIHYFQFTPRPQSSKAMQHWCQMGKYKVVQQFHSQKFIRTEPKTEFDVSCLKCPIALYYGTKDAIVDARKLHWQCWEGSIEKNGNSGNGGVVDLVAVEEVEGYEHMDCLWGVNAEEKVWRRVLRVFEGVDWH</sequence>
<dbReference type="Gene3D" id="2.40.30.10">
    <property type="entry name" value="Translation factors"/>
    <property type="match status" value="1"/>
</dbReference>
<dbReference type="Pfam" id="PF25118">
    <property type="entry name" value="EFL1"/>
    <property type="match status" value="1"/>
</dbReference>
<dbReference type="Gene3D" id="3.90.1430.10">
    <property type="entry name" value="Yeast translation eEF2 (G' domain)"/>
    <property type="match status" value="1"/>
</dbReference>
<dbReference type="GO" id="GO:0042256">
    <property type="term" value="P:cytosolic ribosome assembly"/>
    <property type="evidence" value="ECO:0007669"/>
    <property type="project" value="UniProtKB-ARBA"/>
</dbReference>
<dbReference type="Gene3D" id="3.40.50.1820">
    <property type="entry name" value="alpha/beta hydrolase"/>
    <property type="match status" value="1"/>
</dbReference>
<dbReference type="FunFam" id="3.90.1430.10:FF:000002">
    <property type="entry name" value="Elongation factor like GTPase 1"/>
    <property type="match status" value="1"/>
</dbReference>
<dbReference type="GO" id="GO:0003924">
    <property type="term" value="F:GTPase activity"/>
    <property type="evidence" value="ECO:0007669"/>
    <property type="project" value="InterPro"/>
</dbReference>
<accession>A0AAD5XC60</accession>
<dbReference type="Gene3D" id="3.40.50.300">
    <property type="entry name" value="P-loop containing nucleotide triphosphate hydrolases"/>
    <property type="match status" value="1"/>
</dbReference>
<reference evidence="13" key="1">
    <citation type="submission" date="2020-05" db="EMBL/GenBank/DDBJ databases">
        <title>Phylogenomic resolution of chytrid fungi.</title>
        <authorList>
            <person name="Stajich J.E."/>
            <person name="Amses K."/>
            <person name="Simmons R."/>
            <person name="Seto K."/>
            <person name="Myers J."/>
            <person name="Bonds A."/>
            <person name="Quandt C.A."/>
            <person name="Barry K."/>
            <person name="Liu P."/>
            <person name="Grigoriev I."/>
            <person name="Longcore J.E."/>
            <person name="James T.Y."/>
        </authorList>
    </citation>
    <scope>NUCLEOTIDE SEQUENCE</scope>
    <source>
        <strain evidence="13">JEL0513</strain>
    </source>
</reference>
<evidence type="ECO:0000256" key="7">
    <source>
        <dbReference type="ARBA" id="ARBA00023134"/>
    </source>
</evidence>
<dbReference type="InterPro" id="IPR056752">
    <property type="entry name" value="EFL1"/>
</dbReference>
<evidence type="ECO:0000256" key="6">
    <source>
        <dbReference type="ARBA" id="ARBA00022801"/>
    </source>
</evidence>
<dbReference type="NCBIfam" id="TIGR00231">
    <property type="entry name" value="small_GTP"/>
    <property type="match status" value="1"/>
</dbReference>
<protein>
    <recommendedName>
        <fullName evidence="2">Elongation factor 2</fullName>
    </recommendedName>
    <alternativeName>
        <fullName evidence="11">Elongation factor-like 1</fullName>
    </alternativeName>
    <alternativeName>
        <fullName evidence="10">Ribosome assembly protein 1</fullName>
    </alternativeName>
</protein>
<keyword evidence="5" id="KW-0547">Nucleotide-binding</keyword>
<dbReference type="Proteomes" id="UP001211907">
    <property type="component" value="Unassembled WGS sequence"/>
</dbReference>
<organism evidence="13 14">
    <name type="scientific">Physocladia obscura</name>
    <dbReference type="NCBI Taxonomy" id="109957"/>
    <lineage>
        <taxon>Eukaryota</taxon>
        <taxon>Fungi</taxon>
        <taxon>Fungi incertae sedis</taxon>
        <taxon>Chytridiomycota</taxon>
        <taxon>Chytridiomycota incertae sedis</taxon>
        <taxon>Chytridiomycetes</taxon>
        <taxon>Chytridiales</taxon>
        <taxon>Chytriomycetaceae</taxon>
        <taxon>Physocladia</taxon>
    </lineage>
</organism>
<keyword evidence="6" id="KW-0378">Hydrolase</keyword>
<comment type="subcellular location">
    <subcellularLocation>
        <location evidence="1">Cytoplasm</location>
    </subcellularLocation>
</comment>
<dbReference type="FunFam" id="3.40.50.300:FF:000746">
    <property type="entry name" value="Ribosome assembly protein 1"/>
    <property type="match status" value="1"/>
</dbReference>
<evidence type="ECO:0000256" key="11">
    <source>
        <dbReference type="ARBA" id="ARBA00081809"/>
    </source>
</evidence>
<dbReference type="Pfam" id="PF04083">
    <property type="entry name" value="Abhydro_lipase"/>
    <property type="match status" value="1"/>
</dbReference>
<dbReference type="EMBL" id="JADGJH010001200">
    <property type="protein sequence ID" value="KAJ3116862.1"/>
    <property type="molecule type" value="Genomic_DNA"/>
</dbReference>
<keyword evidence="3" id="KW-0963">Cytoplasm</keyword>
<dbReference type="Pfam" id="PF00679">
    <property type="entry name" value="EFG_C"/>
    <property type="match status" value="1"/>
</dbReference>
<dbReference type="InterPro" id="IPR027417">
    <property type="entry name" value="P-loop_NTPase"/>
</dbReference>
<comment type="catalytic activity">
    <reaction evidence="9">
        <text>GTP + H2O = GDP + phosphate + H(+)</text>
        <dbReference type="Rhea" id="RHEA:19669"/>
        <dbReference type="ChEBI" id="CHEBI:15377"/>
        <dbReference type="ChEBI" id="CHEBI:15378"/>
        <dbReference type="ChEBI" id="CHEBI:37565"/>
        <dbReference type="ChEBI" id="CHEBI:43474"/>
        <dbReference type="ChEBI" id="CHEBI:58189"/>
    </reaction>
</comment>
<evidence type="ECO:0000259" key="12">
    <source>
        <dbReference type="PROSITE" id="PS51722"/>
    </source>
</evidence>
<dbReference type="InterPro" id="IPR005225">
    <property type="entry name" value="Small_GTP-bd"/>
</dbReference>
<dbReference type="FunFam" id="3.30.70.870:FF:000002">
    <property type="entry name" value="Translation elongation factor 2"/>
    <property type="match status" value="1"/>
</dbReference>
<dbReference type="SUPFAM" id="SSF52540">
    <property type="entry name" value="P-loop containing nucleoside triphosphate hydrolases"/>
    <property type="match status" value="1"/>
</dbReference>
<evidence type="ECO:0000313" key="14">
    <source>
        <dbReference type="Proteomes" id="UP001211907"/>
    </source>
</evidence>
<dbReference type="Pfam" id="PF03144">
    <property type="entry name" value="GTP_EFTU_D2"/>
    <property type="match status" value="1"/>
</dbReference>
<dbReference type="SUPFAM" id="SSF53474">
    <property type="entry name" value="alpha/beta-Hydrolases"/>
    <property type="match status" value="1"/>
</dbReference>
<dbReference type="SUPFAM" id="SSF50447">
    <property type="entry name" value="Translation proteins"/>
    <property type="match status" value="1"/>
</dbReference>
<dbReference type="InterPro" id="IPR004161">
    <property type="entry name" value="EFTu-like_2"/>
</dbReference>
<feature type="domain" description="Tr-type G" evidence="12">
    <location>
        <begin position="16"/>
        <end position="282"/>
    </location>
</feature>
<dbReference type="InterPro" id="IPR035647">
    <property type="entry name" value="EFG_III/V"/>
</dbReference>
<dbReference type="PANTHER" id="PTHR42908:SF3">
    <property type="entry name" value="ELONGATION FACTOR-LIKE GTPASE 1"/>
    <property type="match status" value="1"/>
</dbReference>
<dbReference type="PROSITE" id="PS51722">
    <property type="entry name" value="G_TR_2"/>
    <property type="match status" value="1"/>
</dbReference>
<dbReference type="InterPro" id="IPR020568">
    <property type="entry name" value="Ribosomal_Su5_D2-typ_SF"/>
</dbReference>
<evidence type="ECO:0000256" key="9">
    <source>
        <dbReference type="ARBA" id="ARBA00048548"/>
    </source>
</evidence>
<dbReference type="CDD" id="cd01885">
    <property type="entry name" value="EF2"/>
    <property type="match status" value="1"/>
</dbReference>
<dbReference type="Pfam" id="PF00009">
    <property type="entry name" value="GTP_EFTU"/>
    <property type="match status" value="1"/>
</dbReference>